<feature type="transmembrane region" description="Helical" evidence="1">
    <location>
        <begin position="76"/>
        <end position="96"/>
    </location>
</feature>
<accession>A0AB38XRF7</accession>
<feature type="transmembrane region" description="Helical" evidence="1">
    <location>
        <begin position="142"/>
        <end position="161"/>
    </location>
</feature>
<dbReference type="EMBL" id="CP116394">
    <property type="protein sequence ID" value="WCE46918.1"/>
    <property type="molecule type" value="Genomic_DNA"/>
</dbReference>
<dbReference type="KEGG" id="wne:PIG85_04530"/>
<sequence>MSGVPGFLEGFPWVFFFAFLVVVVAGRSQATYWLARGSVGAIRKGASKSHSHLAQTITAKMDSDGFDKAVRFINKWGLLAIPLSFLTIGFQTMIHLAAGSLAMNWTHYTLAAIPGYLAWAGIYSTVGMAAFYAAFSALAGSPYAIVAVLAVAAVIALVVYMRKKRTA</sequence>
<organism evidence="2 3">
    <name type="scientific">Winkia neuii subsp. anitrata</name>
    <dbReference type="NCBI Taxonomy" id="29318"/>
    <lineage>
        <taxon>Bacteria</taxon>
        <taxon>Bacillati</taxon>
        <taxon>Actinomycetota</taxon>
        <taxon>Actinomycetes</taxon>
        <taxon>Actinomycetales</taxon>
        <taxon>Actinomycetaceae</taxon>
        <taxon>Winkia</taxon>
    </lineage>
</organism>
<keyword evidence="1" id="KW-1133">Transmembrane helix</keyword>
<feature type="transmembrane region" description="Helical" evidence="1">
    <location>
        <begin position="12"/>
        <end position="35"/>
    </location>
</feature>
<keyword evidence="1" id="KW-0472">Membrane</keyword>
<feature type="transmembrane region" description="Helical" evidence="1">
    <location>
        <begin position="116"/>
        <end position="135"/>
    </location>
</feature>
<evidence type="ECO:0000313" key="2">
    <source>
        <dbReference type="EMBL" id="WCE46918.1"/>
    </source>
</evidence>
<dbReference type="Proteomes" id="UP001211044">
    <property type="component" value="Chromosome"/>
</dbReference>
<evidence type="ECO:0000313" key="3">
    <source>
        <dbReference type="Proteomes" id="UP001211044"/>
    </source>
</evidence>
<reference evidence="2" key="1">
    <citation type="submission" date="2023-01" db="EMBL/GenBank/DDBJ databases">
        <title>Comparative Genomic Analysis of the Clinically-Derived Winkia Strain NY0527 Provides Evidence into the Taxonomic Reassignment of Winkia neuii and Characterizes Their Virulence Traits.</title>
        <authorList>
            <person name="Cai X."/>
            <person name="Peng Y."/>
            <person name="Li M."/>
            <person name="Qiu Y."/>
            <person name="Wang Y."/>
            <person name="Xu L."/>
            <person name="Hou Q."/>
        </authorList>
    </citation>
    <scope>NUCLEOTIDE SEQUENCE</scope>
    <source>
        <strain evidence="2">NY0527</strain>
    </source>
</reference>
<evidence type="ECO:0000256" key="1">
    <source>
        <dbReference type="SAM" id="Phobius"/>
    </source>
</evidence>
<dbReference type="AlphaFoldDB" id="A0AB38XRF7"/>
<keyword evidence="1" id="KW-0812">Transmembrane</keyword>
<dbReference type="RefSeq" id="WP_004806239.1">
    <property type="nucleotide sequence ID" value="NZ_CP116394.1"/>
</dbReference>
<name>A0AB38XRF7_9ACTO</name>
<gene>
    <name evidence="2" type="ORF">PIG85_04530</name>
</gene>
<proteinExistence type="predicted"/>
<protein>
    <submittedName>
        <fullName evidence="2">Uncharacterized protein</fullName>
    </submittedName>
</protein>